<accession>A0ABN5GR93</accession>
<dbReference type="RefSeq" id="WP_102874983.1">
    <property type="nucleotide sequence ID" value="NZ_CP010705.1"/>
</dbReference>
<gene>
    <name evidence="1" type="ORF">PhaeoP66_03227</name>
</gene>
<organism evidence="1 2">
    <name type="scientific">Phaeobacter inhibens</name>
    <dbReference type="NCBI Taxonomy" id="221822"/>
    <lineage>
        <taxon>Bacteria</taxon>
        <taxon>Pseudomonadati</taxon>
        <taxon>Pseudomonadota</taxon>
        <taxon>Alphaproteobacteria</taxon>
        <taxon>Rhodobacterales</taxon>
        <taxon>Roseobacteraceae</taxon>
        <taxon>Phaeobacter</taxon>
    </lineage>
</organism>
<evidence type="ECO:0000313" key="2">
    <source>
        <dbReference type="Proteomes" id="UP000236536"/>
    </source>
</evidence>
<keyword evidence="2" id="KW-1185">Reference proteome</keyword>
<reference evidence="1 2" key="1">
    <citation type="journal article" date="2017" name="Genome Biol. Evol.">
        <title>Trajectories and Drivers of Genome Evolution in Surface-Associated Marine Phaeobacter.</title>
        <authorList>
            <person name="Freese H.M."/>
            <person name="Sikorski J."/>
            <person name="Bunk B."/>
            <person name="Scheuner C."/>
            <person name="Meier-Kolthoff J.P."/>
            <person name="Sproer C."/>
            <person name="Gram L."/>
            <person name="Overmann J."/>
        </authorList>
    </citation>
    <scope>NUCLEOTIDE SEQUENCE [LARGE SCALE GENOMIC DNA]</scope>
    <source>
        <strain evidence="1 2">P66</strain>
    </source>
</reference>
<dbReference type="Proteomes" id="UP000236536">
    <property type="component" value="Chromosome"/>
</dbReference>
<proteinExistence type="predicted"/>
<evidence type="ECO:0000313" key="1">
    <source>
        <dbReference type="EMBL" id="AUQ95969.1"/>
    </source>
</evidence>
<protein>
    <submittedName>
        <fullName evidence="1">Uncharacterized protein</fullName>
    </submittedName>
</protein>
<name>A0ABN5GR93_9RHOB</name>
<sequence>MTDTSKEAVGLSVEALRKIAGDQRNHAHDDWDDSDCISRAADRLETVAFENSALRAQLQAARDKVASLLKRVDDALAPEDGGVSMHAMGQTPDWFIEAAAFACNVTPSPPALRGRVMAEKTCQNCAHYGENGAGEPGFCLWAKSMPPVMQHILSAMTAEPSGMINYSSFDGKAVPTDPDHCCASHKEDPDG</sequence>
<reference evidence="1 2" key="2">
    <citation type="journal article" date="2017" name="Int. J. Syst. Evol. Microbiol.">
        <title>Adaptation of Surface-Associated Bacteria to the Open Ocean: A Genomically Distinct Subpopulation of Phaeobacter gallaeciensis Colonizes Pacific Mesozooplankton.</title>
        <authorList>
            <person name="Freese H.M."/>
            <person name="Methner A."/>
            <person name="Overmann J."/>
        </authorList>
    </citation>
    <scope>NUCLEOTIDE SEQUENCE [LARGE SCALE GENOMIC DNA]</scope>
    <source>
        <strain evidence="1 2">P66</strain>
    </source>
</reference>
<dbReference type="EMBL" id="CP010705">
    <property type="protein sequence ID" value="AUQ95969.1"/>
    <property type="molecule type" value="Genomic_DNA"/>
</dbReference>